<dbReference type="EMBL" id="RCML01000937">
    <property type="protein sequence ID" value="KAG2967363.1"/>
    <property type="molecule type" value="Genomic_DNA"/>
</dbReference>
<evidence type="ECO:0000313" key="6">
    <source>
        <dbReference type="Proteomes" id="UP000736787"/>
    </source>
</evidence>
<dbReference type="Proteomes" id="UP000697107">
    <property type="component" value="Unassembled WGS sequence"/>
</dbReference>
<evidence type="ECO:0000313" key="1">
    <source>
        <dbReference type="EMBL" id="KAG2841869.1"/>
    </source>
</evidence>
<dbReference type="EMBL" id="RCMV01000973">
    <property type="protein sequence ID" value="KAG3211288.1"/>
    <property type="molecule type" value="Genomic_DNA"/>
</dbReference>
<evidence type="ECO:0000313" key="4">
    <source>
        <dbReference type="EMBL" id="KAG2967363.1"/>
    </source>
</evidence>
<name>A0A8T1JVG5_9STRA</name>
<dbReference type="AlphaFoldDB" id="A0A8T1JVG5"/>
<reference evidence="3" key="1">
    <citation type="submission" date="2018-10" db="EMBL/GenBank/DDBJ databases">
        <title>Effector identification in a new, highly contiguous assembly of the strawberry crown rot pathogen Phytophthora cactorum.</title>
        <authorList>
            <person name="Armitage A.D."/>
            <person name="Nellist C.F."/>
            <person name="Bates H."/>
            <person name="Vickerstaff R.J."/>
            <person name="Harrison R.J."/>
        </authorList>
    </citation>
    <scope>NUCLEOTIDE SEQUENCE</scope>
    <source>
        <strain evidence="1">15-7</strain>
        <strain evidence="2">4032</strain>
        <strain evidence="3">4040</strain>
        <strain evidence="4">P415</strain>
        <strain evidence="5">P421</strain>
    </source>
</reference>
<organism evidence="3 6">
    <name type="scientific">Phytophthora cactorum</name>
    <dbReference type="NCBI Taxonomy" id="29920"/>
    <lineage>
        <taxon>Eukaryota</taxon>
        <taxon>Sar</taxon>
        <taxon>Stramenopiles</taxon>
        <taxon>Oomycota</taxon>
        <taxon>Peronosporomycetes</taxon>
        <taxon>Peronosporales</taxon>
        <taxon>Peronosporaceae</taxon>
        <taxon>Phytophthora</taxon>
    </lineage>
</organism>
<dbReference type="Proteomes" id="UP000735874">
    <property type="component" value="Unassembled WGS sequence"/>
</dbReference>
<evidence type="ECO:0000313" key="3">
    <source>
        <dbReference type="EMBL" id="KAG2906613.1"/>
    </source>
</evidence>
<dbReference type="EMBL" id="RCMI01000940">
    <property type="protein sequence ID" value="KAG2893788.1"/>
    <property type="molecule type" value="Genomic_DNA"/>
</dbReference>
<comment type="caution">
    <text evidence="3">The sequence shown here is derived from an EMBL/GenBank/DDBJ whole genome shotgun (WGS) entry which is preliminary data.</text>
</comment>
<dbReference type="Proteomes" id="UP000760860">
    <property type="component" value="Unassembled WGS sequence"/>
</dbReference>
<dbReference type="Proteomes" id="UP000774804">
    <property type="component" value="Unassembled WGS sequence"/>
</dbReference>
<sequence length="39" mass="4299">MPFVVHMQMLDSLNFDNNLSVLGTTAGARFGPYSVSIMH</sequence>
<dbReference type="Proteomes" id="UP000736787">
    <property type="component" value="Unassembled WGS sequence"/>
</dbReference>
<protein>
    <submittedName>
        <fullName evidence="3">Uncharacterized protein</fullName>
    </submittedName>
</protein>
<proteinExistence type="predicted"/>
<accession>A0A8T1JVG5</accession>
<gene>
    <name evidence="1" type="ORF">PC113_g18931</name>
    <name evidence="2" type="ORF">PC115_g18340</name>
    <name evidence="3" type="ORF">PC117_g20448</name>
    <name evidence="4" type="ORF">PC118_g18630</name>
    <name evidence="5" type="ORF">PC129_g17727</name>
</gene>
<dbReference type="EMBL" id="RCMG01000927">
    <property type="protein sequence ID" value="KAG2841869.1"/>
    <property type="molecule type" value="Genomic_DNA"/>
</dbReference>
<dbReference type="EMBL" id="RCMK01000952">
    <property type="protein sequence ID" value="KAG2906613.1"/>
    <property type="molecule type" value="Genomic_DNA"/>
</dbReference>
<evidence type="ECO:0000313" key="5">
    <source>
        <dbReference type="EMBL" id="KAG3211288.1"/>
    </source>
</evidence>
<evidence type="ECO:0000313" key="2">
    <source>
        <dbReference type="EMBL" id="KAG2893788.1"/>
    </source>
</evidence>